<evidence type="ECO:0000313" key="1">
    <source>
        <dbReference type="EMBL" id="KAK7194419.1"/>
    </source>
</evidence>
<gene>
    <name evidence="1" type="ORF">NESM_000358300</name>
</gene>
<reference evidence="1 2" key="1">
    <citation type="journal article" date="2021" name="MBio">
        <title>A New Model Trypanosomatid, Novymonas esmeraldas: Genomic Perception of Its 'Candidatus Pandoraea novymonadis' Endosymbiont.</title>
        <authorList>
            <person name="Zakharova A."/>
            <person name="Saura A."/>
            <person name="Butenko A."/>
            <person name="Podesvova L."/>
            <person name="Warmusova S."/>
            <person name="Kostygov A.Y."/>
            <person name="Nenarokova A."/>
            <person name="Lukes J."/>
            <person name="Opperdoes F.R."/>
            <person name="Yurchenko V."/>
        </authorList>
    </citation>
    <scope>NUCLEOTIDE SEQUENCE [LARGE SCALE GENOMIC DNA]</scope>
    <source>
        <strain evidence="1 2">E262AT.01</strain>
    </source>
</reference>
<dbReference type="InterPro" id="IPR019410">
    <property type="entry name" value="Methyltransf_16"/>
</dbReference>
<dbReference type="SUPFAM" id="SSF53335">
    <property type="entry name" value="S-adenosyl-L-methionine-dependent methyltransferases"/>
    <property type="match status" value="1"/>
</dbReference>
<dbReference type="AlphaFoldDB" id="A0AAW0ELZ5"/>
<dbReference type="Gene3D" id="3.40.50.150">
    <property type="entry name" value="Vaccinia Virus protein VP39"/>
    <property type="match status" value="1"/>
</dbReference>
<comment type="caution">
    <text evidence="1">The sequence shown here is derived from an EMBL/GenBank/DDBJ whole genome shotgun (WGS) entry which is preliminary data.</text>
</comment>
<accession>A0AAW0ELZ5</accession>
<organism evidence="1 2">
    <name type="scientific">Novymonas esmeraldas</name>
    <dbReference type="NCBI Taxonomy" id="1808958"/>
    <lineage>
        <taxon>Eukaryota</taxon>
        <taxon>Discoba</taxon>
        <taxon>Euglenozoa</taxon>
        <taxon>Kinetoplastea</taxon>
        <taxon>Metakinetoplastina</taxon>
        <taxon>Trypanosomatida</taxon>
        <taxon>Trypanosomatidae</taxon>
        <taxon>Novymonas</taxon>
    </lineage>
</organism>
<dbReference type="PANTHER" id="PTHR14614:SF109">
    <property type="entry name" value="RIBOSOMAL LYSINE N-METHYLTRANSFERASE 5"/>
    <property type="match status" value="1"/>
</dbReference>
<sequence>MPVSVEHQEDFDVVTSPDGTSSVAVHLACATATEHYRRTTTAYSTVATDPADVCSTGLRVYEGAQVLAAFVYRFAAALVPPQQSCAVVELGCGCGLVSFTLDHVLRTAHASASRAAPTTPTTTTAIICTDASEDCLTLVHRSGALMGRSVSHIGGAVEPTPVADAAAVPVTALGTFRLAWSDDGVDGLLRQLACRLTDGGATAVPLVLGSDLMYYRVDVNALLRTARRLLLASSSTPAAGGLIVFAHFMRIPDGERTLAAIAREQQQLAIAAVPLTAFLSAETVAFRGWGGLQLVLLCPQHLCAPVEHGDDSVATADVVRLQRMLHTRADAMDRGAGTEATATTTTTAAAAAQAARYLAAALTLFPSPAARPGHSNAAGEVAEQEAEALMHALL</sequence>
<proteinExistence type="predicted"/>
<evidence type="ECO:0000313" key="2">
    <source>
        <dbReference type="Proteomes" id="UP001430356"/>
    </source>
</evidence>
<protein>
    <recommendedName>
        <fullName evidence="3">Methyltransferase</fullName>
    </recommendedName>
</protein>
<dbReference type="PANTHER" id="PTHR14614">
    <property type="entry name" value="HEPATOCELLULAR CARCINOMA-ASSOCIATED ANTIGEN"/>
    <property type="match status" value="1"/>
</dbReference>
<keyword evidence="2" id="KW-1185">Reference proteome</keyword>
<dbReference type="EMBL" id="JAECZO010000036">
    <property type="protein sequence ID" value="KAK7194419.1"/>
    <property type="molecule type" value="Genomic_DNA"/>
</dbReference>
<evidence type="ECO:0008006" key="3">
    <source>
        <dbReference type="Google" id="ProtNLM"/>
    </source>
</evidence>
<dbReference type="Proteomes" id="UP001430356">
    <property type="component" value="Unassembled WGS sequence"/>
</dbReference>
<name>A0AAW0ELZ5_9TRYP</name>
<dbReference type="InterPro" id="IPR029063">
    <property type="entry name" value="SAM-dependent_MTases_sf"/>
</dbReference>